<comment type="subcellular location">
    <subcellularLocation>
        <location evidence="1 12">Cell outer membrane</location>
        <topology evidence="1 12">Multi-pass membrane protein</topology>
    </subcellularLocation>
</comment>
<evidence type="ECO:0000256" key="6">
    <source>
        <dbReference type="ARBA" id="ARBA00022729"/>
    </source>
</evidence>
<dbReference type="InterPro" id="IPR037066">
    <property type="entry name" value="Plug_dom_sf"/>
</dbReference>
<evidence type="ECO:0000256" key="4">
    <source>
        <dbReference type="ARBA" id="ARBA00022496"/>
    </source>
</evidence>
<accession>A0A1T4LA66</accession>
<evidence type="ECO:0000256" key="3">
    <source>
        <dbReference type="ARBA" id="ARBA00022452"/>
    </source>
</evidence>
<dbReference type="PANTHER" id="PTHR32552">
    <property type="entry name" value="FERRICHROME IRON RECEPTOR-RELATED"/>
    <property type="match status" value="1"/>
</dbReference>
<evidence type="ECO:0000259" key="16">
    <source>
        <dbReference type="Pfam" id="PF07715"/>
    </source>
</evidence>
<dbReference type="RefSeq" id="WP_078735710.1">
    <property type="nucleotide sequence ID" value="NZ_FUWL01000007.1"/>
</dbReference>
<keyword evidence="7" id="KW-0408">Iron</keyword>
<name>A0A1T4LA66_PORCN</name>
<keyword evidence="5 12" id="KW-0812">Transmembrane</keyword>
<dbReference type="AlphaFoldDB" id="A0A1T4LA66"/>
<feature type="signal peptide" evidence="14">
    <location>
        <begin position="1"/>
        <end position="19"/>
    </location>
</feature>
<dbReference type="Gene3D" id="2.170.130.10">
    <property type="entry name" value="TonB-dependent receptor, plug domain"/>
    <property type="match status" value="1"/>
</dbReference>
<keyword evidence="10 12" id="KW-0472">Membrane</keyword>
<dbReference type="Proteomes" id="UP000189956">
    <property type="component" value="Unassembled WGS sequence"/>
</dbReference>
<protein>
    <submittedName>
        <fullName evidence="17">Iron complex outermembrane recepter protein</fullName>
    </submittedName>
</protein>
<feature type="domain" description="TonB-dependent receptor plug" evidence="16">
    <location>
        <begin position="57"/>
        <end position="156"/>
    </location>
</feature>
<dbReference type="Gene3D" id="2.40.170.20">
    <property type="entry name" value="TonB-dependent receptor, beta-barrel domain"/>
    <property type="match status" value="1"/>
</dbReference>
<keyword evidence="2 12" id="KW-0813">Transport</keyword>
<evidence type="ECO:0000256" key="12">
    <source>
        <dbReference type="PROSITE-ProRule" id="PRU01360"/>
    </source>
</evidence>
<dbReference type="PROSITE" id="PS52016">
    <property type="entry name" value="TONB_DEPENDENT_REC_3"/>
    <property type="match status" value="1"/>
</dbReference>
<keyword evidence="4" id="KW-0410">Iron transport</keyword>
<evidence type="ECO:0000256" key="13">
    <source>
        <dbReference type="RuleBase" id="RU003357"/>
    </source>
</evidence>
<evidence type="ECO:0000313" key="17">
    <source>
        <dbReference type="EMBL" id="SJZ51458.1"/>
    </source>
</evidence>
<evidence type="ECO:0000256" key="8">
    <source>
        <dbReference type="ARBA" id="ARBA00023065"/>
    </source>
</evidence>
<dbReference type="InterPro" id="IPR012910">
    <property type="entry name" value="Plug_dom"/>
</dbReference>
<dbReference type="GO" id="GO:0015344">
    <property type="term" value="F:siderophore uptake transmembrane transporter activity"/>
    <property type="evidence" value="ECO:0007669"/>
    <property type="project" value="TreeGrafter"/>
</dbReference>
<evidence type="ECO:0000256" key="11">
    <source>
        <dbReference type="ARBA" id="ARBA00023237"/>
    </source>
</evidence>
<dbReference type="Pfam" id="PF07715">
    <property type="entry name" value="Plug"/>
    <property type="match status" value="1"/>
</dbReference>
<dbReference type="GO" id="GO:0009279">
    <property type="term" value="C:cell outer membrane"/>
    <property type="evidence" value="ECO:0007669"/>
    <property type="project" value="UniProtKB-SubCell"/>
</dbReference>
<keyword evidence="6 14" id="KW-0732">Signal</keyword>
<organism evidence="17 18">
    <name type="scientific">Porphyromonas cangingivalis</name>
    <dbReference type="NCBI Taxonomy" id="36874"/>
    <lineage>
        <taxon>Bacteria</taxon>
        <taxon>Pseudomonadati</taxon>
        <taxon>Bacteroidota</taxon>
        <taxon>Bacteroidia</taxon>
        <taxon>Bacteroidales</taxon>
        <taxon>Porphyromonadaceae</taxon>
        <taxon>Porphyromonas</taxon>
    </lineage>
</organism>
<evidence type="ECO:0000256" key="10">
    <source>
        <dbReference type="ARBA" id="ARBA00023136"/>
    </source>
</evidence>
<dbReference type="InterPro" id="IPR036942">
    <property type="entry name" value="Beta-barrel_TonB_sf"/>
</dbReference>
<evidence type="ECO:0000256" key="5">
    <source>
        <dbReference type="ARBA" id="ARBA00022692"/>
    </source>
</evidence>
<keyword evidence="8" id="KW-0406">Ion transport</keyword>
<feature type="chain" id="PRO_5012074900" evidence="14">
    <location>
        <begin position="20"/>
        <end position="790"/>
    </location>
</feature>
<evidence type="ECO:0000256" key="7">
    <source>
        <dbReference type="ARBA" id="ARBA00023004"/>
    </source>
</evidence>
<dbReference type="PANTHER" id="PTHR32552:SF68">
    <property type="entry name" value="FERRICHROME OUTER MEMBRANE TRANSPORTER_PHAGE RECEPTOR"/>
    <property type="match status" value="1"/>
</dbReference>
<sequence>MRKKIFTLCLLALPSLSYAMKHGIDSVHNLSQVDVVADMLRKKVKTNNLARMDVPLSMLPMTINSIDMKDLAKRGLYQPMDALRFATGAGFRKTYGAFLRLNVRGFEDSPVIVDGMRDERTTFNSYPLSDLSDVESLEILKGPASVLQDHSAVGGVLNITRRRATRNTNVNVLLDYNTFEQMRVVASAGGYLGDGWSILSGISHSRGEGWRSKRDQNFKLYTTVSKVWHNNELDFRLSYHNDFYGTEAGLPAVFNTPVYDAKTDAIHLHPGQIQPGIRKEARYNNESDAMYNRNLNFAANWTSQLTPWLKLREQFSFNDDDIDYFSTETLSYPTDDKLKENGEAPFPHYYLYKKEGNSTEIRRYVDLSRVQLTDPLRFRHLAKTIQNQISLEAKLHTGDFKHNLNLGYAVSYMRRTSFTGYNFRGSEGIQDITGPGLFSHISAYDPKSAGPMETRFSKANPGNVFSNGIYIQDVIEFSPMLQAMAALRYDRYRYERADRLDSNDGGTRYNKPQKYHLALSQALTYRLGLVFTPIEEVNLYASLANFYKPFMTIYNPKIIYVNKKGQTFIPTPDKEIFAPMRGHQIELGTRVQLASWLEMTASAYYINQNNVLQKLGDVEEIENGKTIKKTVNGQVGNIYTQGLEVDLKASPIEGLLLAGGYSYTDARIGHIAKNKYSDQNKVEGNRLRFIPAHKFYSFGGYTISEGLLKGLEGHYSLNYNGERFRDLENTILYEGFWQFDLGVSYKIMRGLTIGLDVYNVLNTETYQESLGNQLFPSEPRSFRASLSYTL</sequence>
<evidence type="ECO:0000256" key="9">
    <source>
        <dbReference type="ARBA" id="ARBA00023077"/>
    </source>
</evidence>
<feature type="domain" description="TonB-dependent receptor-like beta-barrel" evidence="15">
    <location>
        <begin position="239"/>
        <end position="760"/>
    </location>
</feature>
<evidence type="ECO:0000259" key="15">
    <source>
        <dbReference type="Pfam" id="PF00593"/>
    </source>
</evidence>
<evidence type="ECO:0000256" key="2">
    <source>
        <dbReference type="ARBA" id="ARBA00022448"/>
    </source>
</evidence>
<evidence type="ECO:0000256" key="1">
    <source>
        <dbReference type="ARBA" id="ARBA00004571"/>
    </source>
</evidence>
<dbReference type="SUPFAM" id="SSF56935">
    <property type="entry name" value="Porins"/>
    <property type="match status" value="1"/>
</dbReference>
<proteinExistence type="inferred from homology"/>
<evidence type="ECO:0000313" key="18">
    <source>
        <dbReference type="Proteomes" id="UP000189956"/>
    </source>
</evidence>
<dbReference type="InterPro" id="IPR039426">
    <property type="entry name" value="TonB-dep_rcpt-like"/>
</dbReference>
<gene>
    <name evidence="17" type="ORF">SAMN02745205_01055</name>
</gene>
<keyword evidence="9 13" id="KW-0798">TonB box</keyword>
<comment type="similarity">
    <text evidence="12 13">Belongs to the TonB-dependent receptor family.</text>
</comment>
<keyword evidence="11 12" id="KW-0998">Cell outer membrane</keyword>
<evidence type="ECO:0000256" key="14">
    <source>
        <dbReference type="SAM" id="SignalP"/>
    </source>
</evidence>
<keyword evidence="3 12" id="KW-1134">Transmembrane beta strand</keyword>
<reference evidence="17 18" key="1">
    <citation type="submission" date="2017-02" db="EMBL/GenBank/DDBJ databases">
        <authorList>
            <person name="Peterson S.W."/>
        </authorList>
    </citation>
    <scope>NUCLEOTIDE SEQUENCE [LARGE SCALE GENOMIC DNA]</scope>
    <source>
        <strain evidence="17 18">ATCC 700135</strain>
    </source>
</reference>
<dbReference type="InterPro" id="IPR000531">
    <property type="entry name" value="Beta-barrel_TonB"/>
</dbReference>
<dbReference type="EMBL" id="FUWL01000007">
    <property type="protein sequence ID" value="SJZ51458.1"/>
    <property type="molecule type" value="Genomic_DNA"/>
</dbReference>
<dbReference type="Pfam" id="PF00593">
    <property type="entry name" value="TonB_dep_Rec_b-barrel"/>
    <property type="match status" value="1"/>
</dbReference>